<name>A0A6G1H183_9PEZI</name>
<keyword evidence="3" id="KW-1185">Reference proteome</keyword>
<feature type="non-terminal residue" evidence="2">
    <location>
        <position position="1"/>
    </location>
</feature>
<dbReference type="Proteomes" id="UP000800041">
    <property type="component" value="Unassembled WGS sequence"/>
</dbReference>
<accession>A0A6G1H183</accession>
<dbReference type="InterPro" id="IPR010730">
    <property type="entry name" value="HET"/>
</dbReference>
<reference evidence="2" key="1">
    <citation type="journal article" date="2020" name="Stud. Mycol.">
        <title>101 Dothideomycetes genomes: a test case for predicting lifestyles and emergence of pathogens.</title>
        <authorList>
            <person name="Haridas S."/>
            <person name="Albert R."/>
            <person name="Binder M."/>
            <person name="Bloem J."/>
            <person name="Labutti K."/>
            <person name="Salamov A."/>
            <person name="Andreopoulos B."/>
            <person name="Baker S."/>
            <person name="Barry K."/>
            <person name="Bills G."/>
            <person name="Bluhm B."/>
            <person name="Cannon C."/>
            <person name="Castanera R."/>
            <person name="Culley D."/>
            <person name="Daum C."/>
            <person name="Ezra D."/>
            <person name="Gonzalez J."/>
            <person name="Henrissat B."/>
            <person name="Kuo A."/>
            <person name="Liang C."/>
            <person name="Lipzen A."/>
            <person name="Lutzoni F."/>
            <person name="Magnuson J."/>
            <person name="Mondo S."/>
            <person name="Nolan M."/>
            <person name="Ohm R."/>
            <person name="Pangilinan J."/>
            <person name="Park H.-J."/>
            <person name="Ramirez L."/>
            <person name="Alfaro M."/>
            <person name="Sun H."/>
            <person name="Tritt A."/>
            <person name="Yoshinaga Y."/>
            <person name="Zwiers L.-H."/>
            <person name="Turgeon B."/>
            <person name="Goodwin S."/>
            <person name="Spatafora J."/>
            <person name="Crous P."/>
            <person name="Grigoriev I."/>
        </authorList>
    </citation>
    <scope>NUCLEOTIDE SEQUENCE</scope>
    <source>
        <strain evidence="2">CBS 113979</strain>
    </source>
</reference>
<dbReference type="EMBL" id="ML977154">
    <property type="protein sequence ID" value="KAF1986983.1"/>
    <property type="molecule type" value="Genomic_DNA"/>
</dbReference>
<dbReference type="AlphaFoldDB" id="A0A6G1H183"/>
<dbReference type="PANTHER" id="PTHR24148">
    <property type="entry name" value="ANKYRIN REPEAT DOMAIN-CONTAINING PROTEIN 39 HOMOLOG-RELATED"/>
    <property type="match status" value="1"/>
</dbReference>
<gene>
    <name evidence="2" type="ORF">K402DRAFT_354404</name>
</gene>
<protein>
    <recommendedName>
        <fullName evidence="1">Heterokaryon incompatibility domain-containing protein</fullName>
    </recommendedName>
</protein>
<evidence type="ECO:0000313" key="2">
    <source>
        <dbReference type="EMBL" id="KAF1986983.1"/>
    </source>
</evidence>
<dbReference type="InterPro" id="IPR052895">
    <property type="entry name" value="HetReg/Transcr_Mod"/>
</dbReference>
<evidence type="ECO:0000313" key="3">
    <source>
        <dbReference type="Proteomes" id="UP000800041"/>
    </source>
</evidence>
<evidence type="ECO:0000259" key="1">
    <source>
        <dbReference type="Pfam" id="PF06985"/>
    </source>
</evidence>
<proteinExistence type="predicted"/>
<feature type="domain" description="Heterokaryon incompatibility" evidence="1">
    <location>
        <begin position="31"/>
        <end position="80"/>
    </location>
</feature>
<sequence>EIRILAIHPGDFNDKFECHLQTVSLDNDPRYEALSYTWGGQSPSRSIILDGHNFEVTENLYSALIHIRRPGTQRFLWVDANL</sequence>
<dbReference type="Pfam" id="PF06985">
    <property type="entry name" value="HET"/>
    <property type="match status" value="1"/>
</dbReference>
<dbReference type="OrthoDB" id="2157530at2759"/>
<dbReference type="PANTHER" id="PTHR24148:SF64">
    <property type="entry name" value="HETEROKARYON INCOMPATIBILITY DOMAIN-CONTAINING PROTEIN"/>
    <property type="match status" value="1"/>
</dbReference>
<organism evidence="2 3">
    <name type="scientific">Aulographum hederae CBS 113979</name>
    <dbReference type="NCBI Taxonomy" id="1176131"/>
    <lineage>
        <taxon>Eukaryota</taxon>
        <taxon>Fungi</taxon>
        <taxon>Dikarya</taxon>
        <taxon>Ascomycota</taxon>
        <taxon>Pezizomycotina</taxon>
        <taxon>Dothideomycetes</taxon>
        <taxon>Pleosporomycetidae</taxon>
        <taxon>Aulographales</taxon>
        <taxon>Aulographaceae</taxon>
    </lineage>
</organism>